<evidence type="ECO:0000313" key="2">
    <source>
        <dbReference type="Proteomes" id="UP000502894"/>
    </source>
</evidence>
<organism evidence="1 2">
    <name type="scientific">Legionella antarctica</name>
    <dbReference type="NCBI Taxonomy" id="2708020"/>
    <lineage>
        <taxon>Bacteria</taxon>
        <taxon>Pseudomonadati</taxon>
        <taxon>Pseudomonadota</taxon>
        <taxon>Gammaproteobacteria</taxon>
        <taxon>Legionellales</taxon>
        <taxon>Legionellaceae</taxon>
        <taxon>Legionella</taxon>
    </lineage>
</organism>
<accession>A0A6F8T8H5</accession>
<proteinExistence type="predicted"/>
<evidence type="ECO:0000313" key="1">
    <source>
        <dbReference type="EMBL" id="BCA96450.1"/>
    </source>
</evidence>
<keyword evidence="2" id="KW-1185">Reference proteome</keyword>
<dbReference type="KEGG" id="lant:TUM19329_28110"/>
<dbReference type="EMBL" id="AP022839">
    <property type="protein sequence ID" value="BCA96450.1"/>
    <property type="molecule type" value="Genomic_DNA"/>
</dbReference>
<dbReference type="AlphaFoldDB" id="A0A6F8T8H5"/>
<gene>
    <name evidence="1" type="ORF">TUM19329_28110</name>
</gene>
<sequence length="543" mass="62715">MSYGNIKAMLKESKETVIENSWLLHTDKEITDLKLGWREQSKKQQLEQFYDGQTLIEEKLGRFALSLISTPSLTQTQQDKVLRIWGNTHRSMAEKARALIQLAGKTGYFDPALVKIMPRFLQLFSNDQALFDFLRAPQQFINQNDHVTAYDVQLLEFVIKDPVIHYLHLGQHVQQTFESELTQTMQSLHLENYGCRDAKRFEQCIKPNVKDEVLEQSKKTFSGEIIIGMAGASDNYTRKLITSTAKVVRKTKMGECHSFAQLAAEHLLTQAEQKKLNLDIKIVSHDAQLGSHTFLLINHYTDDLYDLSNCIIVDPWAYSMGYRDTQGIFTIDNYPFPSMTTNLTCCYNSINDVEHLNRRYDVNIDPEEFEKMRSNIPFQEPPEQKVNSEEARQFIEYLYGGVQNLIPNPIKEAALKEIIKDLNFDDISPSKAIKLAADIYFAGLVEGGPQEGYNWSKQENLTGDVLGTEEHFKEYFVEAFNRYPEVKSFWTNYLQINHQEENLQTEKITVESILKIGQDLANDKNMMHQYSPSNPDTFFNIKY</sequence>
<dbReference type="RefSeq" id="WP_173237769.1">
    <property type="nucleotide sequence ID" value="NZ_AP022839.1"/>
</dbReference>
<reference evidence="1" key="1">
    <citation type="journal article" date="2020" name="Microbiol. Resour. Announc.">
        <title>Complete Genome Sequence of Novel Psychrotolerant Legionella Strain TUM19329, Isolated from Antarctic Lake Sediment.</title>
        <authorList>
            <person name="Shimada S."/>
            <person name="Nakai R."/>
            <person name="Aoki K."/>
            <person name="Shimoeda N."/>
            <person name="Ohno G."/>
            <person name="Miyazaki Y."/>
            <person name="Kudoh S."/>
            <person name="Imura S."/>
            <person name="Watanabe K."/>
            <person name="Ishii Y."/>
            <person name="Tateda K."/>
        </authorList>
    </citation>
    <scope>NUCLEOTIDE SEQUENCE [LARGE SCALE GENOMIC DNA]</scope>
    <source>
        <strain evidence="1">TUM19329</strain>
    </source>
</reference>
<name>A0A6F8T8H5_9GAMM</name>
<dbReference type="Proteomes" id="UP000502894">
    <property type="component" value="Chromosome"/>
</dbReference>
<protein>
    <submittedName>
        <fullName evidence="1">Uncharacterized protein</fullName>
    </submittedName>
</protein>